<feature type="domain" description="Thioredoxin" evidence="3">
    <location>
        <begin position="5"/>
        <end position="147"/>
    </location>
</feature>
<reference evidence="5" key="2">
    <citation type="journal article" date="2017" name="Genome Announc.">
        <title>Draft genome sequence of Paludibacter jiangxiensis NM7(T), a propionate-producing fermentative bacterium.</title>
        <authorList>
            <person name="Qiu Y.-L."/>
            <person name="Tourlousse D.M."/>
            <person name="Matsuura N."/>
            <person name="Ohashi A."/>
            <person name="Sekiguchi Y."/>
        </authorList>
    </citation>
    <scope>NUCLEOTIDE SEQUENCE [LARGE SCALE GENOMIC DNA]</scope>
    <source>
        <strain evidence="5">NM7</strain>
    </source>
</reference>
<dbReference type="EMBL" id="BDCR01000004">
    <property type="protein sequence ID" value="GAT64218.1"/>
    <property type="molecule type" value="Genomic_DNA"/>
</dbReference>
<dbReference type="InterPro" id="IPR051099">
    <property type="entry name" value="AGR/TXD"/>
</dbReference>
<accession>A0A171ASR5</accession>
<dbReference type="Gene3D" id="3.40.30.10">
    <property type="entry name" value="Glutaredoxin"/>
    <property type="match status" value="1"/>
</dbReference>
<dbReference type="Pfam" id="PF13899">
    <property type="entry name" value="Thioredoxin_7"/>
    <property type="match status" value="1"/>
</dbReference>
<feature type="signal peptide" evidence="2">
    <location>
        <begin position="1"/>
        <end position="21"/>
    </location>
</feature>
<proteinExistence type="predicted"/>
<dbReference type="SUPFAM" id="SSF52833">
    <property type="entry name" value="Thioredoxin-like"/>
    <property type="match status" value="1"/>
</dbReference>
<name>A0A171ASR5_9BACT</name>
<evidence type="ECO:0000256" key="1">
    <source>
        <dbReference type="ARBA" id="ARBA00022729"/>
    </source>
</evidence>
<sequence>MVKKSLFISFVSMFIFLTASYGQQWQHSWNETTSLSQKEHKHILLNFSGSDWCLPCMRMHKNVFGSNEFTAFASQNLVMYNADFPRNKKNQLNKEIEKQNNALADLYNKEGHFPFTVLLDSNGKVLKQWNGLYTGSVENFIAEIKSL</sequence>
<protein>
    <submittedName>
        <fullName evidence="4">Thioredoxin-like</fullName>
    </submittedName>
</protein>
<gene>
    <name evidence="4" type="ORF">PJIAN_4768</name>
</gene>
<dbReference type="PROSITE" id="PS51352">
    <property type="entry name" value="THIOREDOXIN_2"/>
    <property type="match status" value="1"/>
</dbReference>
<dbReference type="InterPro" id="IPR013766">
    <property type="entry name" value="Thioredoxin_domain"/>
</dbReference>
<dbReference type="AlphaFoldDB" id="A0A171ASR5"/>
<evidence type="ECO:0000313" key="5">
    <source>
        <dbReference type="Proteomes" id="UP000076586"/>
    </source>
</evidence>
<reference evidence="5" key="1">
    <citation type="submission" date="2016-04" db="EMBL/GenBank/DDBJ databases">
        <title>Draft genome sequence of Paludibacter jiangxiensis strain NM7.</title>
        <authorList>
            <person name="Qiu Y."/>
            <person name="Matsuura N."/>
            <person name="Ohashi A."/>
            <person name="Tourlousse M.D."/>
            <person name="Sekiguchi Y."/>
        </authorList>
    </citation>
    <scope>NUCLEOTIDE SEQUENCE [LARGE SCALE GENOMIC DNA]</scope>
    <source>
        <strain evidence="5">NM7</strain>
    </source>
</reference>
<keyword evidence="5" id="KW-1185">Reference proteome</keyword>
<feature type="chain" id="PRO_5007905314" evidence="2">
    <location>
        <begin position="22"/>
        <end position="147"/>
    </location>
</feature>
<dbReference type="Proteomes" id="UP000076586">
    <property type="component" value="Unassembled WGS sequence"/>
</dbReference>
<comment type="caution">
    <text evidence="4">The sequence shown here is derived from an EMBL/GenBank/DDBJ whole genome shotgun (WGS) entry which is preliminary data.</text>
</comment>
<dbReference type="PANTHER" id="PTHR15337:SF11">
    <property type="entry name" value="THIOREDOXIN DOMAIN-CONTAINING PROTEIN"/>
    <property type="match status" value="1"/>
</dbReference>
<dbReference type="InterPro" id="IPR036249">
    <property type="entry name" value="Thioredoxin-like_sf"/>
</dbReference>
<evidence type="ECO:0000259" key="3">
    <source>
        <dbReference type="PROSITE" id="PS51352"/>
    </source>
</evidence>
<organism evidence="4 5">
    <name type="scientific">Paludibacter jiangxiensis</name>
    <dbReference type="NCBI Taxonomy" id="681398"/>
    <lineage>
        <taxon>Bacteria</taxon>
        <taxon>Pseudomonadati</taxon>
        <taxon>Bacteroidota</taxon>
        <taxon>Bacteroidia</taxon>
        <taxon>Bacteroidales</taxon>
        <taxon>Paludibacteraceae</taxon>
        <taxon>Paludibacter</taxon>
    </lineage>
</organism>
<keyword evidence="1 2" id="KW-0732">Signal</keyword>
<evidence type="ECO:0000313" key="4">
    <source>
        <dbReference type="EMBL" id="GAT64218.1"/>
    </source>
</evidence>
<dbReference type="RefSeq" id="WP_068706114.1">
    <property type="nucleotide sequence ID" value="NZ_BDCR01000004.1"/>
</dbReference>
<dbReference type="STRING" id="681398.PJIAN_4768"/>
<evidence type="ECO:0000256" key="2">
    <source>
        <dbReference type="SAM" id="SignalP"/>
    </source>
</evidence>
<dbReference type="PANTHER" id="PTHR15337">
    <property type="entry name" value="ANTERIOR GRADIENT PROTEIN-RELATED"/>
    <property type="match status" value="1"/>
</dbReference>